<feature type="region of interest" description="Disordered" evidence="15">
    <location>
        <begin position="443"/>
        <end position="473"/>
    </location>
</feature>
<evidence type="ECO:0008006" key="24">
    <source>
        <dbReference type="Google" id="ProtNLM"/>
    </source>
</evidence>
<dbReference type="PROSITE" id="PS00107">
    <property type="entry name" value="PROTEIN_KINASE_ATP"/>
    <property type="match status" value="1"/>
</dbReference>
<dbReference type="InterPro" id="IPR017441">
    <property type="entry name" value="Protein_kinase_ATP_BS"/>
</dbReference>
<comment type="caution">
    <text evidence="22">The sequence shown here is derived from an EMBL/GenBank/DDBJ whole genome shotgun (WGS) entry which is preliminary data.</text>
</comment>
<keyword evidence="8 12" id="KW-0103">Bromodomain</keyword>
<dbReference type="PROSITE" id="PS51194">
    <property type="entry name" value="HELICASE_CTER"/>
    <property type="match status" value="1"/>
</dbReference>
<dbReference type="CDD" id="cd17996">
    <property type="entry name" value="DEXHc_SMARCA2_SMARCA4"/>
    <property type="match status" value="1"/>
</dbReference>
<evidence type="ECO:0000256" key="12">
    <source>
        <dbReference type="PROSITE-ProRule" id="PRU00035"/>
    </source>
</evidence>
<protein>
    <recommendedName>
        <fullName evidence="24">Protein kinase domain-containing protein</fullName>
    </recommendedName>
</protein>
<evidence type="ECO:0000259" key="19">
    <source>
        <dbReference type="PROSITE" id="PS51194"/>
    </source>
</evidence>
<feature type="region of interest" description="Disordered" evidence="15">
    <location>
        <begin position="384"/>
        <end position="403"/>
    </location>
</feature>
<evidence type="ECO:0000256" key="5">
    <source>
        <dbReference type="ARBA" id="ARBA00022840"/>
    </source>
</evidence>
<comment type="subcellular location">
    <subcellularLocation>
        <location evidence="1">Nucleus</location>
    </subcellularLocation>
</comment>
<dbReference type="SMART" id="SM00297">
    <property type="entry name" value="BROMO"/>
    <property type="match status" value="1"/>
</dbReference>
<dbReference type="PRINTS" id="PR00503">
    <property type="entry name" value="BROMODOMAIN"/>
</dbReference>
<sequence length="1710" mass="197076">MPSCSAWSATKRFCGQVRDSLLGALRGDAVDDEVSEQNCSNVMTRATTGAPSTVEGGTSVGRSQVITVVKGNSGKRYKILEVIGKGGFGMVHRGTLDIEEPLESGFPRVEQFAIKAEQESSIHLEIEVLTATRGKIHFCQLLDSGFDDYCNVHYIVMNLLGPNLVQARNCICRRSFSLSTAIRIGIQTLHAIEELHSVGFLSRDVKPSNFALGRFSSEQRCRVFMLDFGIARRYVDDGGDPLPQRDSGGWRGTSRYCSLRVHQKLDQSRRDDLESWFYMMVELLGGRLLWVYLRRTQKAEIAEMKARARDVHRKAFLERCPKEFDVILEAIDRWGFSSDPDYDGIYLVLTRVMQRQKIDFHDPYDWELESDAALRFDREHRAPLAAKDGGAPPSQSHVEHAPINQELTIAKLENTMASMEDQNMTNDPRFHQIARLKQRLNGQPLPAADVSSEPSSNGTEEATGKEAFTQENRQQLRAQVDVYKLLARQESIPGHLSSAAIKLKPTSLLPDPYEHPGELESGEKLPYDMMKVFQLHSSRSNTRRSTVNTPPGIDPQYLLKERDNRLQNRIGSRIRDLMSLPASIPSHLNLKAQIELRALRLVNFQQQMRREVMGQLKRDSTMETSLNPHAYRRIKSQNLREARVTERLEKQQKLEQEKRRRQLHLELLQAIMQQGKEFKEFHRNNQVKNSKLRKAIANYHANSERERQKAEQKNEKLRMMKLIQEDEEGYRQLLDEKKDQRLVYLLSQTDEFINSLTGLVKAHQATEKTRKSNARKEERRKQMEGRIPVRSLTTGQVLRGDDAPKAEELEAWLIANPGYEIISVDDIEDSGDEDFAQTVADDKKEDREDEFEGLDEEQRNKKIIEKARNEDDEYDQKTKNQMESYYATAHRIREKIVKQHSTMGGGNPDLQLKPYQIKGLEWMVSLYNNNLNGILADEMGLGKTIQTVALITYLMEVKKVNGPYLVIVPLSTISNWALELEKWAPHVNKIVYKGDRDARKRLDTTIRRGAFNVLLTTYDYVLKEKALLGKLAWKYMIIDEGHRMKNHNCKLSLILNKEFQAQHRILLTGTPLQNKLPELWALLNFLLPSIFSSCNTFEQWFNAPFATTGEKVELNQEETMLIIRRLHKVLRPFLLRRLKKEVESQLPDKTEHLLKCDMSALQRILYRHMQKGFLIDQRNPNGTRALANTLMHLRKLCNHPFLFENVEADCKEFWKMDHITGKELYRVSGKFELLDRILPKLKTSGHRVLIFCQMTSLMNVMEDYFLYRQWKYLRLDGSTKPDERGELLKMYNAPNSEYFIFMLSTRAGGLGLNLQTADTVVIFDSDWNPHQDMQAQDRAHRIGQKREVRVFRLITVNSVEERILAAAKYKLNMDSKVIQAGKFDQRSTNAERRQMLERIIQEESDDEEEDDVPDDDAINEMLARDQKELDLFMKMDIDRRRAEAEADLRHRKPRLVEENEIPDNIIKFNEKFSNDGELIGDNSLADIGLESGRRRRREVDYSADLMSEQEFMRQLEEDEDDDASRSSSKKSRRSEKGRSKRKRVEVDDEDDEEDSRGGSAGGDTPSRKRKRGANSEFVEIVGRCIRGLLEYTSSSGRRIAEVFESLPSRRELPDYYEIIERPMDIRRIQKKLADGRYSTVDDVTGDIKLLGNNARKYNQDGSDIYNDSILLEAVWKQYVDSVDRPASSASTQNSSSGDATPSGSNRNRPN</sequence>
<evidence type="ECO:0000256" key="6">
    <source>
        <dbReference type="ARBA" id="ARBA00022853"/>
    </source>
</evidence>
<evidence type="ECO:0000256" key="15">
    <source>
        <dbReference type="SAM" id="MobiDB-lite"/>
    </source>
</evidence>
<keyword evidence="4" id="KW-0347">Helicase</keyword>
<feature type="compositionally biased region" description="Polar residues" evidence="15">
    <location>
        <begin position="1697"/>
        <end position="1710"/>
    </location>
</feature>
<dbReference type="FunFam" id="3.40.50.10810:FF:000008">
    <property type="entry name" value="Chromatin structure-remodeling complex subunit snf21"/>
    <property type="match status" value="1"/>
</dbReference>
<dbReference type="GO" id="GO:0042393">
    <property type="term" value="F:histone binding"/>
    <property type="evidence" value="ECO:0007669"/>
    <property type="project" value="InterPro"/>
</dbReference>
<dbReference type="PANTHER" id="PTHR10799">
    <property type="entry name" value="SNF2/RAD54 HELICASE FAMILY"/>
    <property type="match status" value="1"/>
</dbReference>
<dbReference type="GO" id="GO:0016787">
    <property type="term" value="F:hydrolase activity"/>
    <property type="evidence" value="ECO:0007669"/>
    <property type="project" value="UniProtKB-KW"/>
</dbReference>
<dbReference type="InterPro" id="IPR038718">
    <property type="entry name" value="SNF2-like_sf"/>
</dbReference>
<dbReference type="InterPro" id="IPR001487">
    <property type="entry name" value="Bromodomain"/>
</dbReference>
<dbReference type="InterPro" id="IPR029295">
    <property type="entry name" value="SnAC"/>
</dbReference>
<dbReference type="InterPro" id="IPR014978">
    <property type="entry name" value="Gln-Leu-Gln_QLQ"/>
</dbReference>
<evidence type="ECO:0000313" key="22">
    <source>
        <dbReference type="EMBL" id="KAK0416689.1"/>
    </source>
</evidence>
<name>A0AA39M123_9BILA</name>
<dbReference type="PROSITE" id="PS50011">
    <property type="entry name" value="PROTEIN_KINASE_DOM"/>
    <property type="match status" value="1"/>
</dbReference>
<dbReference type="InterPro" id="IPR018359">
    <property type="entry name" value="Bromodomain_CS"/>
</dbReference>
<dbReference type="InterPro" id="IPR001650">
    <property type="entry name" value="Helicase_C-like"/>
</dbReference>
<keyword evidence="7" id="KW-0805">Transcription regulation</keyword>
<evidence type="ECO:0000256" key="4">
    <source>
        <dbReference type="ARBA" id="ARBA00022806"/>
    </source>
</evidence>
<dbReference type="SUPFAM" id="SSF160481">
    <property type="entry name" value="BRK domain-like"/>
    <property type="match status" value="1"/>
</dbReference>
<evidence type="ECO:0000256" key="14">
    <source>
        <dbReference type="SAM" id="Coils"/>
    </source>
</evidence>
<dbReference type="FunFam" id="3.40.50.300:FF:003020">
    <property type="entry name" value="SNF2-related domain-containing protein"/>
    <property type="match status" value="1"/>
</dbReference>
<dbReference type="CDD" id="cd18793">
    <property type="entry name" value="SF2_C_SNF"/>
    <property type="match status" value="1"/>
</dbReference>
<dbReference type="SMART" id="SM00487">
    <property type="entry name" value="DEXDc"/>
    <property type="match status" value="1"/>
</dbReference>
<dbReference type="GO" id="GO:0006325">
    <property type="term" value="P:chromatin organization"/>
    <property type="evidence" value="ECO:0007669"/>
    <property type="project" value="UniProtKB-KW"/>
</dbReference>
<evidence type="ECO:0000259" key="20">
    <source>
        <dbReference type="PROSITE" id="PS51204"/>
    </source>
</evidence>
<dbReference type="GO" id="GO:0048731">
    <property type="term" value="P:system development"/>
    <property type="evidence" value="ECO:0007669"/>
    <property type="project" value="UniProtKB-ARBA"/>
</dbReference>
<dbReference type="SMART" id="SM01314">
    <property type="entry name" value="SnAC"/>
    <property type="match status" value="1"/>
</dbReference>
<feature type="compositionally biased region" description="Basic residues" evidence="15">
    <location>
        <begin position="1527"/>
        <end position="1543"/>
    </location>
</feature>
<dbReference type="Pfam" id="PF07533">
    <property type="entry name" value="BRK"/>
    <property type="match status" value="1"/>
</dbReference>
<keyword evidence="3" id="KW-0378">Hydrolase</keyword>
<dbReference type="InterPro" id="IPR000719">
    <property type="entry name" value="Prot_kinase_dom"/>
</dbReference>
<evidence type="ECO:0000256" key="11">
    <source>
        <dbReference type="ARBA" id="ARBA00023242"/>
    </source>
</evidence>
<dbReference type="SMART" id="SM00951">
    <property type="entry name" value="QLQ"/>
    <property type="match status" value="1"/>
</dbReference>
<evidence type="ECO:0000256" key="13">
    <source>
        <dbReference type="PROSITE-ProRule" id="PRU10141"/>
    </source>
</evidence>
<dbReference type="SUPFAM" id="SSF52540">
    <property type="entry name" value="P-loop containing nucleoside triphosphate hydrolases"/>
    <property type="match status" value="2"/>
</dbReference>
<accession>A0AA39M123</accession>
<dbReference type="Pfam" id="PF00439">
    <property type="entry name" value="Bromodomain"/>
    <property type="match status" value="1"/>
</dbReference>
<dbReference type="SMART" id="SM00220">
    <property type="entry name" value="S_TKc"/>
    <property type="match status" value="1"/>
</dbReference>
<dbReference type="Gene3D" id="1.10.510.10">
    <property type="entry name" value="Transferase(Phosphotransferase) domain 1"/>
    <property type="match status" value="1"/>
</dbReference>
<feature type="region of interest" description="Disordered" evidence="15">
    <location>
        <begin position="764"/>
        <end position="783"/>
    </location>
</feature>
<dbReference type="InterPro" id="IPR036427">
    <property type="entry name" value="Bromodomain-like_sf"/>
</dbReference>
<reference evidence="22" key="1">
    <citation type="submission" date="2023-06" db="EMBL/GenBank/DDBJ databases">
        <title>Genomic analysis of the entomopathogenic nematode Steinernema hermaphroditum.</title>
        <authorList>
            <person name="Schwarz E.M."/>
            <person name="Heppert J.K."/>
            <person name="Baniya A."/>
            <person name="Schwartz H.T."/>
            <person name="Tan C.-H."/>
            <person name="Antoshechkin I."/>
            <person name="Sternberg P.W."/>
            <person name="Goodrich-Blair H."/>
            <person name="Dillman A.R."/>
        </authorList>
    </citation>
    <scope>NUCLEOTIDE SEQUENCE</scope>
    <source>
        <strain evidence="22">PS9179</strain>
        <tissue evidence="22">Whole animal</tissue>
    </source>
</reference>
<evidence type="ECO:0000259" key="21">
    <source>
        <dbReference type="PROSITE" id="PS51666"/>
    </source>
</evidence>
<evidence type="ECO:0000259" key="17">
    <source>
        <dbReference type="PROSITE" id="PS50014"/>
    </source>
</evidence>
<feature type="domain" description="Protein kinase" evidence="16">
    <location>
        <begin position="77"/>
        <end position="440"/>
    </location>
</feature>
<dbReference type="SMART" id="SM00573">
    <property type="entry name" value="HSA"/>
    <property type="match status" value="1"/>
</dbReference>
<feature type="domain" description="Helicase C-terminal" evidence="19">
    <location>
        <begin position="1233"/>
        <end position="1394"/>
    </location>
</feature>
<dbReference type="PROSITE" id="PS50014">
    <property type="entry name" value="BROMODOMAIN_2"/>
    <property type="match status" value="1"/>
</dbReference>
<feature type="binding site" evidence="13">
    <location>
        <position position="115"/>
    </location>
    <ligand>
        <name>ATP</name>
        <dbReference type="ChEBI" id="CHEBI:30616"/>
    </ligand>
</feature>
<evidence type="ECO:0000256" key="1">
    <source>
        <dbReference type="ARBA" id="ARBA00004123"/>
    </source>
</evidence>
<feature type="compositionally biased region" description="Low complexity" evidence="15">
    <location>
        <begin position="1687"/>
        <end position="1696"/>
    </location>
</feature>
<dbReference type="GO" id="GO:0004386">
    <property type="term" value="F:helicase activity"/>
    <property type="evidence" value="ECO:0007669"/>
    <property type="project" value="UniProtKB-KW"/>
</dbReference>
<evidence type="ECO:0000256" key="9">
    <source>
        <dbReference type="ARBA" id="ARBA00023159"/>
    </source>
</evidence>
<feature type="region of interest" description="Disordered" evidence="15">
    <location>
        <begin position="1682"/>
        <end position="1710"/>
    </location>
</feature>
<dbReference type="SUPFAM" id="SSF56112">
    <property type="entry name" value="Protein kinase-like (PK-like)"/>
    <property type="match status" value="1"/>
</dbReference>
<dbReference type="GO" id="GO:0048513">
    <property type="term" value="P:animal organ development"/>
    <property type="evidence" value="ECO:0007669"/>
    <property type="project" value="UniProtKB-ARBA"/>
</dbReference>
<dbReference type="InterPro" id="IPR000330">
    <property type="entry name" value="SNF2_N"/>
</dbReference>
<dbReference type="PROSITE" id="PS51666">
    <property type="entry name" value="QLQ"/>
    <property type="match status" value="1"/>
</dbReference>
<keyword evidence="10" id="KW-0804">Transcription</keyword>
<dbReference type="InterPro" id="IPR049730">
    <property type="entry name" value="SNF2/RAD54-like_C"/>
</dbReference>
<keyword evidence="5 13" id="KW-0067">ATP-binding</keyword>
<evidence type="ECO:0000256" key="2">
    <source>
        <dbReference type="ARBA" id="ARBA00022741"/>
    </source>
</evidence>
<dbReference type="Pfam" id="PF00176">
    <property type="entry name" value="SNF2-rel_dom"/>
    <property type="match status" value="1"/>
</dbReference>
<feature type="region of interest" description="Disordered" evidence="15">
    <location>
        <begin position="1514"/>
        <end position="1572"/>
    </location>
</feature>
<keyword evidence="2 13" id="KW-0547">Nucleotide-binding</keyword>
<keyword evidence="9" id="KW-0010">Activator</keyword>
<gene>
    <name evidence="22" type="ORF">QR680_012632</name>
</gene>
<feature type="coiled-coil region" evidence="14">
    <location>
        <begin position="696"/>
        <end position="727"/>
    </location>
</feature>
<evidence type="ECO:0000256" key="8">
    <source>
        <dbReference type="ARBA" id="ARBA00023117"/>
    </source>
</evidence>
<evidence type="ECO:0000256" key="3">
    <source>
        <dbReference type="ARBA" id="ARBA00022801"/>
    </source>
</evidence>
<dbReference type="GO" id="GO:0004672">
    <property type="term" value="F:protein kinase activity"/>
    <property type="evidence" value="ECO:0007669"/>
    <property type="project" value="InterPro"/>
</dbReference>
<dbReference type="Gene3D" id="3.40.50.300">
    <property type="entry name" value="P-loop containing nucleotide triphosphate hydrolases"/>
    <property type="match status" value="1"/>
</dbReference>
<dbReference type="Gene3D" id="1.20.920.10">
    <property type="entry name" value="Bromodomain-like"/>
    <property type="match status" value="1"/>
</dbReference>
<feature type="domain" description="Helicase ATP-binding" evidence="18">
    <location>
        <begin position="924"/>
        <end position="1089"/>
    </location>
</feature>
<feature type="domain" description="QLQ" evidence="21">
    <location>
        <begin position="467"/>
        <end position="502"/>
    </location>
</feature>
<feature type="domain" description="HSA" evidence="20">
    <location>
        <begin position="652"/>
        <end position="724"/>
    </location>
</feature>
<dbReference type="InterPro" id="IPR014012">
    <property type="entry name" value="HSA_dom"/>
</dbReference>
<dbReference type="PROSITE" id="PS51192">
    <property type="entry name" value="HELICASE_ATP_BIND_1"/>
    <property type="match status" value="1"/>
</dbReference>
<dbReference type="Proteomes" id="UP001175271">
    <property type="component" value="Unassembled WGS sequence"/>
</dbReference>
<dbReference type="Pfam" id="PF00069">
    <property type="entry name" value="Pkinase"/>
    <property type="match status" value="1"/>
</dbReference>
<evidence type="ECO:0000259" key="18">
    <source>
        <dbReference type="PROSITE" id="PS51192"/>
    </source>
</evidence>
<evidence type="ECO:0000313" key="23">
    <source>
        <dbReference type="Proteomes" id="UP001175271"/>
    </source>
</evidence>
<dbReference type="SUPFAM" id="SSF47370">
    <property type="entry name" value="Bromodomain"/>
    <property type="match status" value="1"/>
</dbReference>
<evidence type="ECO:0000256" key="7">
    <source>
        <dbReference type="ARBA" id="ARBA00023015"/>
    </source>
</evidence>
<dbReference type="SMART" id="SM00592">
    <property type="entry name" value="BRK"/>
    <property type="match status" value="1"/>
</dbReference>
<keyword evidence="23" id="KW-1185">Reference proteome</keyword>
<keyword evidence="14" id="KW-0175">Coiled coil</keyword>
<organism evidence="22 23">
    <name type="scientific">Steinernema hermaphroditum</name>
    <dbReference type="NCBI Taxonomy" id="289476"/>
    <lineage>
        <taxon>Eukaryota</taxon>
        <taxon>Metazoa</taxon>
        <taxon>Ecdysozoa</taxon>
        <taxon>Nematoda</taxon>
        <taxon>Chromadorea</taxon>
        <taxon>Rhabditida</taxon>
        <taxon>Tylenchina</taxon>
        <taxon>Panagrolaimomorpha</taxon>
        <taxon>Strongyloidoidea</taxon>
        <taxon>Steinernematidae</taxon>
        <taxon>Steinernema</taxon>
    </lineage>
</organism>
<dbReference type="InterPro" id="IPR037259">
    <property type="entry name" value="BRK_sf"/>
</dbReference>
<dbReference type="Pfam" id="PF14619">
    <property type="entry name" value="SnAC"/>
    <property type="match status" value="1"/>
</dbReference>
<dbReference type="Gene3D" id="3.40.50.10810">
    <property type="entry name" value="Tandem AAA-ATPase domain"/>
    <property type="match status" value="1"/>
</dbReference>
<keyword evidence="6" id="KW-0156">Chromatin regulator</keyword>
<dbReference type="Pfam" id="PF00271">
    <property type="entry name" value="Helicase_C"/>
    <property type="match status" value="1"/>
</dbReference>
<dbReference type="EMBL" id="JAUCMV010000002">
    <property type="protein sequence ID" value="KAK0416689.1"/>
    <property type="molecule type" value="Genomic_DNA"/>
</dbReference>
<dbReference type="PROSITE" id="PS00633">
    <property type="entry name" value="BROMODOMAIN_1"/>
    <property type="match status" value="1"/>
</dbReference>
<dbReference type="SMART" id="SM00490">
    <property type="entry name" value="HELICc"/>
    <property type="match status" value="1"/>
</dbReference>
<dbReference type="FunFam" id="1.20.5.170:FF:000008">
    <property type="entry name" value="probable global transcription activator SNF2L2 isoform X1"/>
    <property type="match status" value="1"/>
</dbReference>
<dbReference type="InterPro" id="IPR006576">
    <property type="entry name" value="BRK_domain"/>
</dbReference>
<feature type="domain" description="Bromo" evidence="17">
    <location>
        <begin position="1595"/>
        <end position="1665"/>
    </location>
</feature>
<dbReference type="GO" id="GO:0005634">
    <property type="term" value="C:nucleus"/>
    <property type="evidence" value="ECO:0007669"/>
    <property type="project" value="UniProtKB-SubCell"/>
</dbReference>
<evidence type="ECO:0000259" key="16">
    <source>
        <dbReference type="PROSITE" id="PS50011"/>
    </source>
</evidence>
<dbReference type="InterPro" id="IPR027417">
    <property type="entry name" value="P-loop_NTPase"/>
</dbReference>
<dbReference type="PROSITE" id="PS51204">
    <property type="entry name" value="HSA"/>
    <property type="match status" value="1"/>
</dbReference>
<dbReference type="Gene3D" id="3.40.5.120">
    <property type="match status" value="1"/>
</dbReference>
<keyword evidence="11" id="KW-0539">Nucleus</keyword>
<dbReference type="InterPro" id="IPR014001">
    <property type="entry name" value="Helicase_ATP-bd"/>
</dbReference>
<dbReference type="GO" id="GO:0006355">
    <property type="term" value="P:regulation of DNA-templated transcription"/>
    <property type="evidence" value="ECO:0007669"/>
    <property type="project" value="InterPro"/>
</dbReference>
<dbReference type="GO" id="GO:0005524">
    <property type="term" value="F:ATP binding"/>
    <property type="evidence" value="ECO:0007669"/>
    <property type="project" value="UniProtKB-UniRule"/>
</dbReference>
<dbReference type="InterPro" id="IPR011009">
    <property type="entry name" value="Kinase-like_dom_sf"/>
</dbReference>
<dbReference type="Gene3D" id="1.20.5.170">
    <property type="match status" value="1"/>
</dbReference>
<dbReference type="Pfam" id="PF07529">
    <property type="entry name" value="HSA"/>
    <property type="match status" value="1"/>
</dbReference>
<evidence type="ECO:0000256" key="10">
    <source>
        <dbReference type="ARBA" id="ARBA00023163"/>
    </source>
</evidence>
<proteinExistence type="predicted"/>